<sequence length="97" mass="11100">MSQYPLTLNSVIRRNEKKFLISRVGTETVMMDLESGDYIGLNEVGTDIWEKIPEPKIIGELVDQLIAEYDVKAEQCILNTLNYLTQMQSIHAIEIVQ</sequence>
<evidence type="ECO:0000313" key="2">
    <source>
        <dbReference type="Proteomes" id="UP000190888"/>
    </source>
</evidence>
<name>A0A1T4L6E9_9BACT</name>
<protein>
    <submittedName>
        <fullName evidence="1">Coenzyme PQQ synthesis protein D (PqqD)</fullName>
    </submittedName>
</protein>
<dbReference type="EMBL" id="FUWH01000002">
    <property type="protein sequence ID" value="SJZ50167.1"/>
    <property type="molecule type" value="Genomic_DNA"/>
</dbReference>
<accession>A0A1T4L6E9</accession>
<dbReference type="InterPro" id="IPR008792">
    <property type="entry name" value="PQQD"/>
</dbReference>
<dbReference type="Proteomes" id="UP000190888">
    <property type="component" value="Unassembled WGS sequence"/>
</dbReference>
<dbReference type="Gene3D" id="1.10.10.1150">
    <property type="entry name" value="Coenzyme PQQ synthesis protein D (PqqD)"/>
    <property type="match status" value="1"/>
</dbReference>
<evidence type="ECO:0000313" key="1">
    <source>
        <dbReference type="EMBL" id="SJZ50167.1"/>
    </source>
</evidence>
<gene>
    <name evidence="1" type="ORF">SAMN04488132_102323</name>
</gene>
<dbReference type="STRING" id="413434.SAMN04488132_102323"/>
<dbReference type="OrthoDB" id="1495225at2"/>
<proteinExistence type="predicted"/>
<organism evidence="1 2">
    <name type="scientific">Sediminibacterium ginsengisoli</name>
    <dbReference type="NCBI Taxonomy" id="413434"/>
    <lineage>
        <taxon>Bacteria</taxon>
        <taxon>Pseudomonadati</taxon>
        <taxon>Bacteroidota</taxon>
        <taxon>Chitinophagia</taxon>
        <taxon>Chitinophagales</taxon>
        <taxon>Chitinophagaceae</taxon>
        <taxon>Sediminibacterium</taxon>
    </lineage>
</organism>
<dbReference type="InterPro" id="IPR041881">
    <property type="entry name" value="PqqD_sf"/>
</dbReference>
<reference evidence="1 2" key="1">
    <citation type="submission" date="2017-02" db="EMBL/GenBank/DDBJ databases">
        <authorList>
            <person name="Peterson S.W."/>
        </authorList>
    </citation>
    <scope>NUCLEOTIDE SEQUENCE [LARGE SCALE GENOMIC DNA]</scope>
    <source>
        <strain evidence="1 2">DSM 22335</strain>
    </source>
</reference>
<dbReference type="RefSeq" id="WP_139366986.1">
    <property type="nucleotide sequence ID" value="NZ_FUWH01000002.1"/>
</dbReference>
<dbReference type="Pfam" id="PF05402">
    <property type="entry name" value="PqqD"/>
    <property type="match status" value="1"/>
</dbReference>
<dbReference type="AlphaFoldDB" id="A0A1T4L6E9"/>
<keyword evidence="2" id="KW-1185">Reference proteome</keyword>